<feature type="domain" description="AMP-dependent synthetase/ligase" evidence="2">
    <location>
        <begin position="40"/>
        <end position="399"/>
    </location>
</feature>
<evidence type="ECO:0000259" key="2">
    <source>
        <dbReference type="Pfam" id="PF00501"/>
    </source>
</evidence>
<reference evidence="4" key="1">
    <citation type="journal article" date="2020" name="Stud. Mycol.">
        <title>101 Dothideomycetes genomes: a test case for predicting lifestyles and emergence of pathogens.</title>
        <authorList>
            <person name="Haridas S."/>
            <person name="Albert R."/>
            <person name="Binder M."/>
            <person name="Bloem J."/>
            <person name="Labutti K."/>
            <person name="Salamov A."/>
            <person name="Andreopoulos B."/>
            <person name="Baker S."/>
            <person name="Barry K."/>
            <person name="Bills G."/>
            <person name="Bluhm B."/>
            <person name="Cannon C."/>
            <person name="Castanera R."/>
            <person name="Culley D."/>
            <person name="Daum C."/>
            <person name="Ezra D."/>
            <person name="Gonzalez J."/>
            <person name="Henrissat B."/>
            <person name="Kuo A."/>
            <person name="Liang C."/>
            <person name="Lipzen A."/>
            <person name="Lutzoni F."/>
            <person name="Magnuson J."/>
            <person name="Mondo S."/>
            <person name="Nolan M."/>
            <person name="Ohm R."/>
            <person name="Pangilinan J."/>
            <person name="Park H.-J."/>
            <person name="Ramirez L."/>
            <person name="Alfaro M."/>
            <person name="Sun H."/>
            <person name="Tritt A."/>
            <person name="Yoshinaga Y."/>
            <person name="Zwiers L.-H."/>
            <person name="Turgeon B."/>
            <person name="Goodwin S."/>
            <person name="Spatafora J."/>
            <person name="Crous P."/>
            <person name="Grigoriev I."/>
        </authorList>
    </citation>
    <scope>NUCLEOTIDE SEQUENCE</scope>
    <source>
        <strain evidence="4">CBS 133067</strain>
    </source>
</reference>
<protein>
    <submittedName>
        <fullName evidence="4">Acetyl-CoA synthetase-like protein</fullName>
    </submittedName>
</protein>
<dbReference type="GO" id="GO:0016405">
    <property type="term" value="F:CoA-ligase activity"/>
    <property type="evidence" value="ECO:0007669"/>
    <property type="project" value="TreeGrafter"/>
</dbReference>
<organism evidence="4 5">
    <name type="scientific">Rhizodiscina lignyota</name>
    <dbReference type="NCBI Taxonomy" id="1504668"/>
    <lineage>
        <taxon>Eukaryota</taxon>
        <taxon>Fungi</taxon>
        <taxon>Dikarya</taxon>
        <taxon>Ascomycota</taxon>
        <taxon>Pezizomycotina</taxon>
        <taxon>Dothideomycetes</taxon>
        <taxon>Pleosporomycetidae</taxon>
        <taxon>Aulographales</taxon>
        <taxon>Rhizodiscinaceae</taxon>
        <taxon>Rhizodiscina</taxon>
    </lineage>
</organism>
<comment type="caution">
    <text evidence="4">The sequence shown here is derived from an EMBL/GenBank/DDBJ whole genome shotgun (WGS) entry which is preliminary data.</text>
</comment>
<dbReference type="OrthoDB" id="6509636at2759"/>
<dbReference type="FunFam" id="3.30.300.30:FF:000007">
    <property type="entry name" value="4-coumarate--CoA ligase 2"/>
    <property type="match status" value="1"/>
</dbReference>
<comment type="similarity">
    <text evidence="1">Belongs to the ATP-dependent AMP-binding enzyme family.</text>
</comment>
<dbReference type="Proteomes" id="UP000799772">
    <property type="component" value="Unassembled WGS sequence"/>
</dbReference>
<dbReference type="SUPFAM" id="SSF56801">
    <property type="entry name" value="Acetyl-CoA synthetase-like"/>
    <property type="match status" value="1"/>
</dbReference>
<dbReference type="EMBL" id="ML978122">
    <property type="protein sequence ID" value="KAF2102466.1"/>
    <property type="molecule type" value="Genomic_DNA"/>
</dbReference>
<evidence type="ECO:0000313" key="5">
    <source>
        <dbReference type="Proteomes" id="UP000799772"/>
    </source>
</evidence>
<evidence type="ECO:0000259" key="3">
    <source>
        <dbReference type="Pfam" id="PF13193"/>
    </source>
</evidence>
<dbReference type="GO" id="GO:0019748">
    <property type="term" value="P:secondary metabolic process"/>
    <property type="evidence" value="ECO:0007669"/>
    <property type="project" value="TreeGrafter"/>
</dbReference>
<dbReference type="Gene3D" id="3.30.300.30">
    <property type="match status" value="1"/>
</dbReference>
<dbReference type="InterPro" id="IPR042099">
    <property type="entry name" value="ANL_N_sf"/>
</dbReference>
<dbReference type="PANTHER" id="PTHR24096">
    <property type="entry name" value="LONG-CHAIN-FATTY-ACID--COA LIGASE"/>
    <property type="match status" value="1"/>
</dbReference>
<keyword evidence="5" id="KW-1185">Reference proteome</keyword>
<dbReference type="Pfam" id="PF13193">
    <property type="entry name" value="AMP-binding_C"/>
    <property type="match status" value="1"/>
</dbReference>
<dbReference type="PANTHER" id="PTHR24096:SF265">
    <property type="entry name" value="ENZYME, PUTATIVE (AFU_ORTHOLOGUE AFUA_5G14270)-RELATED"/>
    <property type="match status" value="1"/>
</dbReference>
<dbReference type="Pfam" id="PF00501">
    <property type="entry name" value="AMP-binding"/>
    <property type="match status" value="1"/>
</dbReference>
<dbReference type="InterPro" id="IPR000873">
    <property type="entry name" value="AMP-dep_synth/lig_dom"/>
</dbReference>
<dbReference type="InterPro" id="IPR025110">
    <property type="entry name" value="AMP-bd_C"/>
</dbReference>
<proteinExistence type="inferred from homology"/>
<gene>
    <name evidence="4" type="ORF">NA57DRAFT_63421</name>
</gene>
<dbReference type="CDD" id="cd05911">
    <property type="entry name" value="Firefly_Luc_like"/>
    <property type="match status" value="1"/>
</dbReference>
<sequence length="544" mass="60798">MPWLSQNYLPLPHEDLLSWVFDHTTYDLDKPVRSMAIYIDAENTSRTLSCRQGKSIVRKLIAGFRKAGLKKGDCVCITSFNDIMYSMGFLGIIGAGGIFSGFNPAYKPFEVRHHIRTADVSMFIVEPELLANVVDTATAEGIPKDKIFVFNTRGQKVPEGFRSWEWLLQHGEEDWIRFNDLETCKGTTVARLTTSGTTGPPKMAMQSVYNATSFHTMMYDVHPVPWEPRYLYPLPQFHVSTVPGVHASPFRSGHVAYIMRRFELEAYLAAIKRFQINYLGMVPPLVMAIINSPLRHKYSLKSIRRVGCGAAPLDKGSQLQFKALCAPGCTFTQVWGMTETTSALSMFYYPEDDDTGSVGSQFMANTDVMLLDENGNDITDFDVRGELCVRGPTVINGYYNNPKANAESFIGDGWFKTGDILYCDGKSKLWYIELIKVRGFQVAPPELEEVILAHPDVADCAVIGIKMSKLSQDESPRAYVVRQPGAKITAEDIKKVISDTLASYKALTGGVVFIDEIPKSPSGKMLKRVLREQAEIELQTLAKL</sequence>
<dbReference type="AlphaFoldDB" id="A0A9P4IQM5"/>
<evidence type="ECO:0000256" key="1">
    <source>
        <dbReference type="ARBA" id="ARBA00006432"/>
    </source>
</evidence>
<dbReference type="InterPro" id="IPR045851">
    <property type="entry name" value="AMP-bd_C_sf"/>
</dbReference>
<dbReference type="Gene3D" id="3.40.50.12780">
    <property type="entry name" value="N-terminal domain of ligase-like"/>
    <property type="match status" value="1"/>
</dbReference>
<evidence type="ECO:0000313" key="4">
    <source>
        <dbReference type="EMBL" id="KAF2102466.1"/>
    </source>
</evidence>
<feature type="domain" description="AMP-binding enzyme C-terminal" evidence="3">
    <location>
        <begin position="446"/>
        <end position="524"/>
    </location>
</feature>
<name>A0A9P4IQM5_9PEZI</name>
<accession>A0A9P4IQM5</accession>